<dbReference type="AlphaFoldDB" id="A0A6A3A770"/>
<keyword evidence="2" id="KW-1185">Reference proteome</keyword>
<dbReference type="GO" id="GO:0003700">
    <property type="term" value="F:DNA-binding transcription factor activity"/>
    <property type="evidence" value="ECO:0007669"/>
    <property type="project" value="InterPro"/>
</dbReference>
<dbReference type="PANTHER" id="PTHR46196">
    <property type="entry name" value="TRANSCRIPTION FACTOR BHLH155-LIKE ISOFORM X1-RELATED"/>
    <property type="match status" value="1"/>
</dbReference>
<dbReference type="PANTHER" id="PTHR46196:SF4">
    <property type="entry name" value="TRANSCRIPTION FACTOR LHW"/>
    <property type="match status" value="1"/>
</dbReference>
<gene>
    <name evidence="1" type="ORF">F3Y22_tig00110557pilonHSYRG00056</name>
</gene>
<organism evidence="1 2">
    <name type="scientific">Hibiscus syriacus</name>
    <name type="common">Rose of Sharon</name>
    <dbReference type="NCBI Taxonomy" id="106335"/>
    <lineage>
        <taxon>Eukaryota</taxon>
        <taxon>Viridiplantae</taxon>
        <taxon>Streptophyta</taxon>
        <taxon>Embryophyta</taxon>
        <taxon>Tracheophyta</taxon>
        <taxon>Spermatophyta</taxon>
        <taxon>Magnoliopsida</taxon>
        <taxon>eudicotyledons</taxon>
        <taxon>Gunneridae</taxon>
        <taxon>Pentapetalae</taxon>
        <taxon>rosids</taxon>
        <taxon>malvids</taxon>
        <taxon>Malvales</taxon>
        <taxon>Malvaceae</taxon>
        <taxon>Malvoideae</taxon>
        <taxon>Hibiscus</taxon>
    </lineage>
</organism>
<evidence type="ECO:0000313" key="1">
    <source>
        <dbReference type="EMBL" id="KAE8700224.1"/>
    </source>
</evidence>
<proteinExistence type="predicted"/>
<accession>A0A6A3A770</accession>
<dbReference type="InterPro" id="IPR043561">
    <property type="entry name" value="LHW-like"/>
</dbReference>
<dbReference type="EMBL" id="VEPZ02001029">
    <property type="protein sequence ID" value="KAE8700224.1"/>
    <property type="molecule type" value="Genomic_DNA"/>
</dbReference>
<comment type="caution">
    <text evidence="1">The sequence shown here is derived from an EMBL/GenBank/DDBJ whole genome shotgun (WGS) entry which is preliminary data.</text>
</comment>
<dbReference type="Proteomes" id="UP000436088">
    <property type="component" value="Unassembled WGS sequence"/>
</dbReference>
<protein>
    <submittedName>
        <fullName evidence="1">Uncharacterized protein</fullName>
    </submittedName>
</protein>
<name>A0A6A3A770_HIBSY</name>
<reference evidence="1" key="1">
    <citation type="submission" date="2019-09" db="EMBL/GenBank/DDBJ databases">
        <title>Draft genome information of white flower Hibiscus syriacus.</title>
        <authorList>
            <person name="Kim Y.-M."/>
        </authorList>
    </citation>
    <scope>NUCLEOTIDE SEQUENCE [LARGE SCALE GENOMIC DNA]</scope>
    <source>
        <strain evidence="1">YM2019G1</strain>
    </source>
</reference>
<sequence>MGLSILKGVMETRNDKIWARFAVEANRDVTRVEIFMSIVHRLEQTMKVSASSANVFDTNNVTVKQTFH</sequence>
<evidence type="ECO:0000313" key="2">
    <source>
        <dbReference type="Proteomes" id="UP000436088"/>
    </source>
</evidence>